<dbReference type="InterPro" id="IPR032608">
    <property type="entry name" value="DUF4892"/>
</dbReference>
<protein>
    <recommendedName>
        <fullName evidence="3">DUF4892 domain-containing protein</fullName>
    </recommendedName>
</protein>
<proteinExistence type="predicted"/>
<dbReference type="EMBL" id="FOYV01000001">
    <property type="protein sequence ID" value="SFR39937.1"/>
    <property type="molecule type" value="Genomic_DNA"/>
</dbReference>
<dbReference type="AlphaFoldDB" id="A0A1I6GCY3"/>
<dbReference type="RefSeq" id="WP_322853407.1">
    <property type="nucleotide sequence ID" value="NZ_FOYV01000001.1"/>
</dbReference>
<organism evidence="1 2">
    <name type="scientific">Marinobacter gudaonensis</name>
    <dbReference type="NCBI Taxonomy" id="375760"/>
    <lineage>
        <taxon>Bacteria</taxon>
        <taxon>Pseudomonadati</taxon>
        <taxon>Pseudomonadota</taxon>
        <taxon>Gammaproteobacteria</taxon>
        <taxon>Pseudomonadales</taxon>
        <taxon>Marinobacteraceae</taxon>
        <taxon>Marinobacter</taxon>
    </lineage>
</organism>
<name>A0A1I6GCY3_9GAMM</name>
<dbReference type="Proteomes" id="UP000199290">
    <property type="component" value="Unassembled WGS sequence"/>
</dbReference>
<sequence length="258" mass="28623">MEIQSTGHLVLFSPVREVNDEIRSESLARLPVEGEGRLYQLARDANRESARDHYQRVLNERNAQVLFDCAGIRCGRSNVWANQIFGQRTLLGRDDTQDYLVAGSIAEDGARWLTLVYTVTRGNLREYVWVEHLRVGSGATIPGLGTVNERVKGPIIVPWQGGVTYRFDWRGSDRRRLSDLASQEGAVVVLVGYSELEADESFGEAVERARMAAESLSEVLTKTGVPRSQQTIIVPGPAGVFKDPDRQGNRVELIVVSG</sequence>
<gene>
    <name evidence="1" type="ORF">SAMN04488073_0466</name>
</gene>
<dbReference type="Pfam" id="PF16234">
    <property type="entry name" value="DUF4892"/>
    <property type="match status" value="1"/>
</dbReference>
<keyword evidence="2" id="KW-1185">Reference proteome</keyword>
<reference evidence="2" key="1">
    <citation type="submission" date="2016-10" db="EMBL/GenBank/DDBJ databases">
        <authorList>
            <person name="Varghese N."/>
            <person name="Submissions S."/>
        </authorList>
    </citation>
    <scope>NUCLEOTIDE SEQUENCE [LARGE SCALE GENOMIC DNA]</scope>
    <source>
        <strain evidence="2">CGMCC 1.6294</strain>
    </source>
</reference>
<evidence type="ECO:0000313" key="2">
    <source>
        <dbReference type="Proteomes" id="UP000199290"/>
    </source>
</evidence>
<accession>A0A1I6GCY3</accession>
<dbReference type="STRING" id="375760.SAMN04488073_0466"/>
<evidence type="ECO:0000313" key="1">
    <source>
        <dbReference type="EMBL" id="SFR39937.1"/>
    </source>
</evidence>
<evidence type="ECO:0008006" key="3">
    <source>
        <dbReference type="Google" id="ProtNLM"/>
    </source>
</evidence>